<evidence type="ECO:0000313" key="2">
    <source>
        <dbReference type="Proteomes" id="UP000886653"/>
    </source>
</evidence>
<evidence type="ECO:0000313" key="1">
    <source>
        <dbReference type="EMBL" id="KAG0141591.1"/>
    </source>
</evidence>
<proteinExistence type="predicted"/>
<comment type="caution">
    <text evidence="1">The sequence shown here is derived from an EMBL/GenBank/DDBJ whole genome shotgun (WGS) entry which is preliminary data.</text>
</comment>
<protein>
    <submittedName>
        <fullName evidence="1">Uncharacterized protein</fullName>
    </submittedName>
</protein>
<dbReference type="AlphaFoldDB" id="A0A9P6T763"/>
<gene>
    <name evidence="1" type="ORF">CROQUDRAFT_685121</name>
</gene>
<reference evidence="1" key="1">
    <citation type="submission" date="2013-11" db="EMBL/GenBank/DDBJ databases">
        <title>Genome sequence of the fusiform rust pathogen reveals effectors for host alternation and coevolution with pine.</title>
        <authorList>
            <consortium name="DOE Joint Genome Institute"/>
            <person name="Smith K."/>
            <person name="Pendleton A."/>
            <person name="Kubisiak T."/>
            <person name="Anderson C."/>
            <person name="Salamov A."/>
            <person name="Aerts A."/>
            <person name="Riley R."/>
            <person name="Clum A."/>
            <person name="Lindquist E."/>
            <person name="Ence D."/>
            <person name="Campbell M."/>
            <person name="Kronenberg Z."/>
            <person name="Feau N."/>
            <person name="Dhillon B."/>
            <person name="Hamelin R."/>
            <person name="Burleigh J."/>
            <person name="Smith J."/>
            <person name="Yandell M."/>
            <person name="Nelson C."/>
            <person name="Grigoriev I."/>
            <person name="Davis J."/>
        </authorList>
    </citation>
    <scope>NUCLEOTIDE SEQUENCE</scope>
    <source>
        <strain evidence="1">G11</strain>
    </source>
</reference>
<keyword evidence="2" id="KW-1185">Reference proteome</keyword>
<accession>A0A9P6T763</accession>
<dbReference type="EMBL" id="MU167380">
    <property type="protein sequence ID" value="KAG0141591.1"/>
    <property type="molecule type" value="Genomic_DNA"/>
</dbReference>
<name>A0A9P6T763_9BASI</name>
<sequence>MAQIIMRQFCHLQQLLWKYLSNNNTAIKTTQHNIGQLFQVNNSTYDNLLVFYQSQDPNWTDYQVLPRLDDALVLRGFAHKVGSLYGKEGMQYSKKTPNNMVKIEVDGQYIWGKVLHILHVEDCAEAVVMVRRQKEVKDEALDMIFKQVRTVQVIEQTRTKFFSALTVISTHTHRCLPVWTLGFKSPSVLLTDVNSRWGEEWKEAFGPQDTDDMYAQVGQDDGMEVDTDLSMT</sequence>
<dbReference type="Proteomes" id="UP000886653">
    <property type="component" value="Unassembled WGS sequence"/>
</dbReference>
<organism evidence="1 2">
    <name type="scientific">Cronartium quercuum f. sp. fusiforme G11</name>
    <dbReference type="NCBI Taxonomy" id="708437"/>
    <lineage>
        <taxon>Eukaryota</taxon>
        <taxon>Fungi</taxon>
        <taxon>Dikarya</taxon>
        <taxon>Basidiomycota</taxon>
        <taxon>Pucciniomycotina</taxon>
        <taxon>Pucciniomycetes</taxon>
        <taxon>Pucciniales</taxon>
        <taxon>Coleosporiaceae</taxon>
        <taxon>Cronartium</taxon>
    </lineage>
</organism>